<protein>
    <recommendedName>
        <fullName evidence="3">DUF4124 domain-containing protein</fullName>
    </recommendedName>
</protein>
<sequence length="236" mass="26504">MNLKRPLWLLLMMAAGGSLHAAEVTIYRCTDAGGRLTLRDTPCRAGQQQQTRSMLRPTDPPARRVSAPRDRAPAAPAERTRIVVMTAPRPVFECITPDGERYTSENDAGQPRWVPLWTSVYPVLPVERVHGGVYGQVRGRIGREGRYDLRLGDREPRPTPPLIPPTTPAYGYAAAGGTWVRDTCHRLPPQEACARLQDRRYELDRRYHSALQSDRVRIDTEQRGIDAQLTQDCGVN</sequence>
<feature type="chain" id="PRO_5026832311" description="DUF4124 domain-containing protein" evidence="2">
    <location>
        <begin position="22"/>
        <end position="236"/>
    </location>
</feature>
<organism evidence="4">
    <name type="scientific">uncultured Lysobacter sp</name>
    <dbReference type="NCBI Taxonomy" id="271060"/>
    <lineage>
        <taxon>Bacteria</taxon>
        <taxon>Pseudomonadati</taxon>
        <taxon>Pseudomonadota</taxon>
        <taxon>Gammaproteobacteria</taxon>
        <taxon>Lysobacterales</taxon>
        <taxon>Lysobacteraceae</taxon>
        <taxon>Lysobacter</taxon>
        <taxon>environmental samples</taxon>
    </lineage>
</organism>
<dbReference type="EMBL" id="CADCUA010000453">
    <property type="protein sequence ID" value="CAA9334199.1"/>
    <property type="molecule type" value="Genomic_DNA"/>
</dbReference>
<reference evidence="4" key="1">
    <citation type="submission" date="2020-02" db="EMBL/GenBank/DDBJ databases">
        <authorList>
            <person name="Meier V. D."/>
        </authorList>
    </citation>
    <scope>NUCLEOTIDE SEQUENCE</scope>
    <source>
        <strain evidence="4">AVDCRST_MAG71</strain>
    </source>
</reference>
<name>A0A6J4LJY0_9GAMM</name>
<gene>
    <name evidence="4" type="ORF">AVDCRST_MAG71-1894</name>
</gene>
<dbReference type="InterPro" id="IPR025392">
    <property type="entry name" value="DUF4124"/>
</dbReference>
<proteinExistence type="predicted"/>
<evidence type="ECO:0000259" key="3">
    <source>
        <dbReference type="Pfam" id="PF13511"/>
    </source>
</evidence>
<feature type="signal peptide" evidence="2">
    <location>
        <begin position="1"/>
        <end position="21"/>
    </location>
</feature>
<feature type="domain" description="DUF4124" evidence="3">
    <location>
        <begin position="21"/>
        <end position="68"/>
    </location>
</feature>
<feature type="region of interest" description="Disordered" evidence="1">
    <location>
        <begin position="43"/>
        <end position="77"/>
    </location>
</feature>
<accession>A0A6J4LJY0</accession>
<evidence type="ECO:0000256" key="2">
    <source>
        <dbReference type="SAM" id="SignalP"/>
    </source>
</evidence>
<evidence type="ECO:0000256" key="1">
    <source>
        <dbReference type="SAM" id="MobiDB-lite"/>
    </source>
</evidence>
<evidence type="ECO:0000313" key="4">
    <source>
        <dbReference type="EMBL" id="CAA9334199.1"/>
    </source>
</evidence>
<dbReference type="AlphaFoldDB" id="A0A6J4LJY0"/>
<dbReference type="Pfam" id="PF13511">
    <property type="entry name" value="DUF4124"/>
    <property type="match status" value="1"/>
</dbReference>
<keyword evidence="2" id="KW-0732">Signal</keyword>